<dbReference type="AlphaFoldDB" id="A0A9P0ZQK3"/>
<dbReference type="GO" id="GO:0006888">
    <property type="term" value="P:endoplasmic reticulum to Golgi vesicle-mediated transport"/>
    <property type="evidence" value="ECO:0007669"/>
    <property type="project" value="InterPro"/>
</dbReference>
<comment type="subcellular location">
    <subcellularLocation>
        <location evidence="1">Endoplasmic reticulum membrane</location>
        <topology evidence="1">Single-pass type IV membrane protein</topology>
    </subcellularLocation>
    <subcellularLocation>
        <location evidence="2">Golgi apparatus membrane</location>
    </subcellularLocation>
</comment>
<dbReference type="GO" id="GO:0005789">
    <property type="term" value="C:endoplasmic reticulum membrane"/>
    <property type="evidence" value="ECO:0007669"/>
    <property type="project" value="UniProtKB-SubCell"/>
</dbReference>
<keyword evidence="5" id="KW-0175">Coiled coil</keyword>
<keyword evidence="7" id="KW-0812">Transmembrane</keyword>
<dbReference type="EMBL" id="CAMAPE010000054">
    <property type="protein sequence ID" value="CAH9111277.1"/>
    <property type="molecule type" value="Genomic_DNA"/>
</dbReference>
<dbReference type="PROSITE" id="PS50859">
    <property type="entry name" value="LONGIN"/>
    <property type="match status" value="1"/>
</dbReference>
<dbReference type="Proteomes" id="UP001152484">
    <property type="component" value="Unassembled WGS sequence"/>
</dbReference>
<keyword evidence="4" id="KW-0653">Protein transport</keyword>
<gene>
    <name evidence="9" type="ORF">CEURO_LOCUS19162</name>
</gene>
<evidence type="ECO:0000256" key="6">
    <source>
        <dbReference type="ARBA" id="ARBA00023136"/>
    </source>
</evidence>
<keyword evidence="10" id="KW-1185">Reference proteome</keyword>
<dbReference type="SUPFAM" id="SSF64356">
    <property type="entry name" value="SNARE-like"/>
    <property type="match status" value="1"/>
</dbReference>
<proteinExistence type="inferred from homology"/>
<evidence type="ECO:0000259" key="8">
    <source>
        <dbReference type="PROSITE" id="PS50859"/>
    </source>
</evidence>
<evidence type="ECO:0000256" key="5">
    <source>
        <dbReference type="ARBA" id="ARBA00023054"/>
    </source>
</evidence>
<dbReference type="Gene3D" id="3.30.450.50">
    <property type="entry name" value="Longin domain"/>
    <property type="match status" value="1"/>
</dbReference>
<dbReference type="CDD" id="cd14824">
    <property type="entry name" value="Longin"/>
    <property type="match status" value="1"/>
</dbReference>
<keyword evidence="7" id="KW-1133">Transmembrane helix</keyword>
<dbReference type="PANTHER" id="PTHR45837">
    <property type="entry name" value="VESICLE-TRAFFICKING PROTEIN SEC22B"/>
    <property type="match status" value="1"/>
</dbReference>
<dbReference type="GO" id="GO:0000139">
    <property type="term" value="C:Golgi membrane"/>
    <property type="evidence" value="ECO:0007669"/>
    <property type="project" value="UniProtKB-SubCell"/>
</dbReference>
<accession>A0A9P0ZQK3</accession>
<dbReference type="InterPro" id="IPR010908">
    <property type="entry name" value="Longin_dom"/>
</dbReference>
<comment type="similarity">
    <text evidence="3">Belongs to the synaptobrevin family.</text>
</comment>
<reference evidence="9" key="1">
    <citation type="submission" date="2022-07" db="EMBL/GenBank/DDBJ databases">
        <authorList>
            <person name="Macas J."/>
            <person name="Novak P."/>
            <person name="Neumann P."/>
        </authorList>
    </citation>
    <scope>NUCLEOTIDE SEQUENCE</scope>
</reference>
<evidence type="ECO:0000313" key="9">
    <source>
        <dbReference type="EMBL" id="CAH9111277.1"/>
    </source>
</evidence>
<dbReference type="OrthoDB" id="1719357at2759"/>
<organism evidence="9 10">
    <name type="scientific">Cuscuta europaea</name>
    <name type="common">European dodder</name>
    <dbReference type="NCBI Taxonomy" id="41803"/>
    <lineage>
        <taxon>Eukaryota</taxon>
        <taxon>Viridiplantae</taxon>
        <taxon>Streptophyta</taxon>
        <taxon>Embryophyta</taxon>
        <taxon>Tracheophyta</taxon>
        <taxon>Spermatophyta</taxon>
        <taxon>Magnoliopsida</taxon>
        <taxon>eudicotyledons</taxon>
        <taxon>Gunneridae</taxon>
        <taxon>Pentapetalae</taxon>
        <taxon>asterids</taxon>
        <taxon>lamiids</taxon>
        <taxon>Solanales</taxon>
        <taxon>Convolvulaceae</taxon>
        <taxon>Cuscuteae</taxon>
        <taxon>Cuscuta</taxon>
        <taxon>Cuscuta subgen. Cuscuta</taxon>
    </lineage>
</organism>
<feature type="transmembrane region" description="Helical" evidence="7">
    <location>
        <begin position="194"/>
        <end position="214"/>
    </location>
</feature>
<dbReference type="GO" id="GO:0015031">
    <property type="term" value="P:protein transport"/>
    <property type="evidence" value="ECO:0007669"/>
    <property type="project" value="UniProtKB-KW"/>
</dbReference>
<keyword evidence="4" id="KW-0813">Transport</keyword>
<evidence type="ECO:0000256" key="4">
    <source>
        <dbReference type="ARBA" id="ARBA00022927"/>
    </source>
</evidence>
<comment type="caution">
    <text evidence="9">The sequence shown here is derived from an EMBL/GenBank/DDBJ whole genome shotgun (WGS) entry which is preliminary data.</text>
</comment>
<dbReference type="SMART" id="SM01270">
    <property type="entry name" value="Longin"/>
    <property type="match status" value="1"/>
</dbReference>
<dbReference type="GO" id="GO:0006890">
    <property type="term" value="P:retrograde vesicle-mediated transport, Golgi to endoplasmic reticulum"/>
    <property type="evidence" value="ECO:0007669"/>
    <property type="project" value="InterPro"/>
</dbReference>
<evidence type="ECO:0000256" key="1">
    <source>
        <dbReference type="ARBA" id="ARBA00004163"/>
    </source>
</evidence>
<sequence>MVKFTIIGRVRDGMALAAGKRYVNEENDSFTTHKQQAEFILQEISRGYLPSSNMTIRVDHHYFRIMVESGVCFMTLCDSSYPTKLAFHYLKDLQREFDKLDRTLMERVSNPYSFLRLDTIIGSVRKKYVDTKTQANILKMKTEIGEDLDVITDDLSDIIARKQKHEILEKMKNANLSDSPIWGSKMLEIIAVKWIPIGILVNVAVLLLWSSFVFKDEFQ</sequence>
<dbReference type="Pfam" id="PF13774">
    <property type="entry name" value="Longin"/>
    <property type="match status" value="1"/>
</dbReference>
<evidence type="ECO:0000256" key="2">
    <source>
        <dbReference type="ARBA" id="ARBA00004394"/>
    </source>
</evidence>
<keyword evidence="6 7" id="KW-0472">Membrane</keyword>
<protein>
    <recommendedName>
        <fullName evidence="8">Longin domain-containing protein</fullName>
    </recommendedName>
</protein>
<dbReference type="InterPro" id="IPR044565">
    <property type="entry name" value="Sec22"/>
</dbReference>
<evidence type="ECO:0000313" key="10">
    <source>
        <dbReference type="Proteomes" id="UP001152484"/>
    </source>
</evidence>
<feature type="domain" description="Longin" evidence="8">
    <location>
        <begin position="6"/>
        <end position="121"/>
    </location>
</feature>
<dbReference type="InterPro" id="IPR011012">
    <property type="entry name" value="Longin-like_dom_sf"/>
</dbReference>
<evidence type="ECO:0000256" key="3">
    <source>
        <dbReference type="ARBA" id="ARBA00008025"/>
    </source>
</evidence>
<name>A0A9P0ZQK3_CUSEU</name>
<evidence type="ECO:0000256" key="7">
    <source>
        <dbReference type="SAM" id="Phobius"/>
    </source>
</evidence>
<dbReference type="GO" id="GO:0005484">
    <property type="term" value="F:SNAP receptor activity"/>
    <property type="evidence" value="ECO:0007669"/>
    <property type="project" value="InterPro"/>
</dbReference>